<dbReference type="EMBL" id="UOEK01000282">
    <property type="protein sequence ID" value="VAW04253.1"/>
    <property type="molecule type" value="Genomic_DNA"/>
</dbReference>
<dbReference type="InterPro" id="IPR036388">
    <property type="entry name" value="WH-like_DNA-bd_sf"/>
</dbReference>
<organism evidence="2">
    <name type="scientific">hydrothermal vent metagenome</name>
    <dbReference type="NCBI Taxonomy" id="652676"/>
    <lineage>
        <taxon>unclassified sequences</taxon>
        <taxon>metagenomes</taxon>
        <taxon>ecological metagenomes</taxon>
    </lineage>
</organism>
<dbReference type="CDD" id="cd00090">
    <property type="entry name" value="HTH_ARSR"/>
    <property type="match status" value="1"/>
</dbReference>
<evidence type="ECO:0008006" key="3">
    <source>
        <dbReference type="Google" id="ProtNLM"/>
    </source>
</evidence>
<accession>A0A3B0SJ74</accession>
<feature type="region of interest" description="Disordered" evidence="1">
    <location>
        <begin position="77"/>
        <end position="96"/>
    </location>
</feature>
<dbReference type="InterPro" id="IPR011991">
    <property type="entry name" value="ArsR-like_HTH"/>
</dbReference>
<evidence type="ECO:0000313" key="2">
    <source>
        <dbReference type="EMBL" id="VAW04253.1"/>
    </source>
</evidence>
<name>A0A3B0SJ74_9ZZZZ</name>
<evidence type="ECO:0000256" key="1">
    <source>
        <dbReference type="SAM" id="MobiDB-lite"/>
    </source>
</evidence>
<proteinExistence type="predicted"/>
<dbReference type="Gene3D" id="1.10.10.10">
    <property type="entry name" value="Winged helix-like DNA-binding domain superfamily/Winged helix DNA-binding domain"/>
    <property type="match status" value="1"/>
</dbReference>
<dbReference type="InterPro" id="IPR036390">
    <property type="entry name" value="WH_DNA-bd_sf"/>
</dbReference>
<protein>
    <recommendedName>
        <fullName evidence="3">Helix-turn-helix domain-containing protein</fullName>
    </recommendedName>
</protein>
<dbReference type="AlphaFoldDB" id="A0A3B0SJ74"/>
<dbReference type="SUPFAM" id="SSF46785">
    <property type="entry name" value="Winged helix' DNA-binding domain"/>
    <property type="match status" value="1"/>
</dbReference>
<reference evidence="2" key="1">
    <citation type="submission" date="2018-06" db="EMBL/GenBank/DDBJ databases">
        <authorList>
            <person name="Zhirakovskaya E."/>
        </authorList>
    </citation>
    <scope>NUCLEOTIDE SEQUENCE</scope>
</reference>
<gene>
    <name evidence="2" type="ORF">MNBD_ACTINO02-2540</name>
</gene>
<sequence length="244" mass="26538">MNIATLGIRWRSILLNSELFDQQIGDLTATLGDATRRGIYVSIRESTEPVTVSQIASLFEIHPNVARHHLDRLVTDGYLQPTRQRPEGQKAPGAGRPAKYYVATQKEVAVEFPGRRYELLSELLARVLERVAPDEAAQAAEEVGREYGAHLAAEVGLPEDLGYQTAVQAVAKAMIGVGFQTDVSDDDKLVTRFCPFGSTAISHPKVVCKIDEGIVSGLMGAITGTPEWASTPHEKIGDDCIIEV</sequence>